<dbReference type="InterPro" id="IPR002477">
    <property type="entry name" value="Peptidoglycan-bd-like"/>
</dbReference>
<dbReference type="Proteomes" id="UP000199651">
    <property type="component" value="Unassembled WGS sequence"/>
</dbReference>
<dbReference type="GO" id="GO:0008233">
    <property type="term" value="F:peptidase activity"/>
    <property type="evidence" value="ECO:0007669"/>
    <property type="project" value="UniProtKB-KW"/>
</dbReference>
<feature type="compositionally biased region" description="Low complexity" evidence="1">
    <location>
        <begin position="103"/>
        <end position="112"/>
    </location>
</feature>
<reference evidence="4" key="1">
    <citation type="submission" date="2016-10" db="EMBL/GenBank/DDBJ databases">
        <authorList>
            <person name="Varghese N."/>
            <person name="Submissions S."/>
        </authorList>
    </citation>
    <scope>NUCLEOTIDE SEQUENCE [LARGE SCALE GENOMIC DNA]</scope>
    <source>
        <strain evidence="4">IBRC-M 10655</strain>
    </source>
</reference>
<dbReference type="Gene3D" id="1.10.101.10">
    <property type="entry name" value="PGBD-like superfamily/PGBD"/>
    <property type="match status" value="1"/>
</dbReference>
<keyword evidence="3" id="KW-0645">Protease</keyword>
<feature type="region of interest" description="Disordered" evidence="1">
    <location>
        <begin position="86"/>
        <end position="112"/>
    </location>
</feature>
<accession>A0A1H0T1S0</accession>
<gene>
    <name evidence="3" type="ORF">SAMN05192558_109204</name>
</gene>
<dbReference type="Pfam" id="PF01471">
    <property type="entry name" value="PG_binding_1"/>
    <property type="match status" value="1"/>
</dbReference>
<evidence type="ECO:0000313" key="3">
    <source>
        <dbReference type="EMBL" id="SDP47650.1"/>
    </source>
</evidence>
<sequence length="265" mass="28802">MTARKGITTGADLPDPGHMAGEILLRTGSTESDWVTYLQQLLRNEGYWDGDDTGVFDEALEAAVRSYQTAMNMQVDGIVGRQTWGGLRDHVSLPPGEPDPEGTEPTGDGTTTGWEPGEVDHAVTYIAQQSQETCWAACLAMIVNYRDGSNFDDHTLCDHVGLPRDGATVSEVDTALAQLDMFLVAPACYTPEGWLQLLDNGPKGIIVPGAPWHRIVIAGAKTDGTAEGTWLHVLDPDDTESWQSYEDVETRFEAGSPRSNNIFGY</sequence>
<dbReference type="Gene3D" id="3.90.70.10">
    <property type="entry name" value="Cysteine proteinases"/>
    <property type="match status" value="1"/>
</dbReference>
<proteinExistence type="predicted"/>
<keyword evidence="4" id="KW-1185">Reference proteome</keyword>
<dbReference type="InterPro" id="IPR036366">
    <property type="entry name" value="PGBDSf"/>
</dbReference>
<dbReference type="Pfam" id="PF12385">
    <property type="entry name" value="Peptidase_C70"/>
    <property type="match status" value="1"/>
</dbReference>
<dbReference type="InterPro" id="IPR036365">
    <property type="entry name" value="PGBD-like_sf"/>
</dbReference>
<evidence type="ECO:0000256" key="1">
    <source>
        <dbReference type="SAM" id="MobiDB-lite"/>
    </source>
</evidence>
<dbReference type="OrthoDB" id="9815541at2"/>
<name>A0A1H0T1S0_9PSEU</name>
<evidence type="ECO:0000313" key="4">
    <source>
        <dbReference type="Proteomes" id="UP000199651"/>
    </source>
</evidence>
<protein>
    <submittedName>
        <fullName evidence="3">Papain-like cysteine protease AvrRpt2</fullName>
    </submittedName>
</protein>
<feature type="domain" description="Peptidoglycan binding-like" evidence="2">
    <location>
        <begin position="35"/>
        <end position="84"/>
    </location>
</feature>
<dbReference type="EMBL" id="FNJB01000009">
    <property type="protein sequence ID" value="SDP47650.1"/>
    <property type="molecule type" value="Genomic_DNA"/>
</dbReference>
<dbReference type="SUPFAM" id="SSF47090">
    <property type="entry name" value="PGBD-like"/>
    <property type="match status" value="1"/>
</dbReference>
<organism evidence="3 4">
    <name type="scientific">Actinokineospora alba</name>
    <dbReference type="NCBI Taxonomy" id="504798"/>
    <lineage>
        <taxon>Bacteria</taxon>
        <taxon>Bacillati</taxon>
        <taxon>Actinomycetota</taxon>
        <taxon>Actinomycetes</taxon>
        <taxon>Pseudonocardiales</taxon>
        <taxon>Pseudonocardiaceae</taxon>
        <taxon>Actinokineospora</taxon>
    </lineage>
</organism>
<dbReference type="AlphaFoldDB" id="A0A1H0T1S0"/>
<dbReference type="InterPro" id="IPR022118">
    <property type="entry name" value="Peptidase_C70_AvrRpt2"/>
</dbReference>
<keyword evidence="3" id="KW-0378">Hydrolase</keyword>
<dbReference type="STRING" id="504798.SAMN05421871_111170"/>
<dbReference type="GO" id="GO:0006508">
    <property type="term" value="P:proteolysis"/>
    <property type="evidence" value="ECO:0007669"/>
    <property type="project" value="UniProtKB-KW"/>
</dbReference>
<evidence type="ECO:0000259" key="2">
    <source>
        <dbReference type="Pfam" id="PF01471"/>
    </source>
</evidence>